<keyword evidence="1" id="KW-1133">Transmembrane helix</keyword>
<accession>A0A5J5HTV8</accession>
<gene>
    <name evidence="2" type="ORF">F4V44_11840</name>
</gene>
<reference evidence="2 3" key="1">
    <citation type="submission" date="2019-09" db="EMBL/GenBank/DDBJ databases">
        <title>Whole genome sequences of isolates from the Mars Exploration Rovers.</title>
        <authorList>
            <person name="Seuylemezian A."/>
            <person name="Vaishampayan P."/>
        </authorList>
    </citation>
    <scope>NUCLEOTIDE SEQUENCE [LARGE SCALE GENOMIC DNA]</scope>
    <source>
        <strain evidence="2 3">MER_TA_151</strain>
    </source>
</reference>
<dbReference type="EMBL" id="VYKL01000018">
    <property type="protein sequence ID" value="KAA9023827.1"/>
    <property type="molecule type" value="Genomic_DNA"/>
</dbReference>
<dbReference type="Proteomes" id="UP000326671">
    <property type="component" value="Unassembled WGS sequence"/>
</dbReference>
<sequence>MKKNTKNILGIIGILLILGMIGLNYWYDHTINDITELIVVKREGLDTQIPLDEQINLLGTEEFKTTEVNNMKGQYVTNFEQIKGKTLIVPIEIGNPIPLEALK</sequence>
<comment type="caution">
    <text evidence="2">The sequence shown here is derived from an EMBL/GenBank/DDBJ whole genome shotgun (WGS) entry which is preliminary data.</text>
</comment>
<evidence type="ECO:0000313" key="3">
    <source>
        <dbReference type="Proteomes" id="UP000326671"/>
    </source>
</evidence>
<keyword evidence="3" id="KW-1185">Reference proteome</keyword>
<dbReference type="OrthoDB" id="9951702at2"/>
<keyword evidence="1" id="KW-0812">Transmembrane</keyword>
<evidence type="ECO:0000256" key="1">
    <source>
        <dbReference type="SAM" id="Phobius"/>
    </source>
</evidence>
<dbReference type="AlphaFoldDB" id="A0A5J5HTV8"/>
<feature type="transmembrane region" description="Helical" evidence="1">
    <location>
        <begin position="7"/>
        <end position="27"/>
    </location>
</feature>
<organism evidence="2 3">
    <name type="scientific">Niallia endozanthoxylica</name>
    <dbReference type="NCBI Taxonomy" id="2036016"/>
    <lineage>
        <taxon>Bacteria</taxon>
        <taxon>Bacillati</taxon>
        <taxon>Bacillota</taxon>
        <taxon>Bacilli</taxon>
        <taxon>Bacillales</taxon>
        <taxon>Bacillaceae</taxon>
        <taxon>Niallia</taxon>
    </lineage>
</organism>
<evidence type="ECO:0000313" key="2">
    <source>
        <dbReference type="EMBL" id="KAA9023827.1"/>
    </source>
</evidence>
<dbReference type="RefSeq" id="WP_150440228.1">
    <property type="nucleotide sequence ID" value="NZ_VYKL01000018.1"/>
</dbReference>
<proteinExistence type="predicted"/>
<keyword evidence="1" id="KW-0472">Membrane</keyword>
<protein>
    <submittedName>
        <fullName evidence="2">Uncharacterized protein</fullName>
    </submittedName>
</protein>
<name>A0A5J5HTV8_9BACI</name>